<keyword evidence="1" id="KW-1133">Transmembrane helix</keyword>
<evidence type="ECO:0000256" key="1">
    <source>
        <dbReference type="SAM" id="Phobius"/>
    </source>
</evidence>
<feature type="transmembrane region" description="Helical" evidence="1">
    <location>
        <begin position="46"/>
        <end position="66"/>
    </location>
</feature>
<dbReference type="RefSeq" id="WP_348949534.1">
    <property type="nucleotide sequence ID" value="NZ_JBDZYD010000003.1"/>
</dbReference>
<feature type="transmembrane region" description="Helical" evidence="1">
    <location>
        <begin position="166"/>
        <end position="186"/>
    </location>
</feature>
<organism evidence="2 3">
    <name type="scientific">Amycolatopsis melonis</name>
    <dbReference type="NCBI Taxonomy" id="3156488"/>
    <lineage>
        <taxon>Bacteria</taxon>
        <taxon>Bacillati</taxon>
        <taxon>Actinomycetota</taxon>
        <taxon>Actinomycetes</taxon>
        <taxon>Pseudonocardiales</taxon>
        <taxon>Pseudonocardiaceae</taxon>
        <taxon>Amycolatopsis</taxon>
    </lineage>
</organism>
<dbReference type="EMBL" id="JBDZYD010000003">
    <property type="protein sequence ID" value="MEQ0559464.1"/>
    <property type="molecule type" value="Genomic_DNA"/>
</dbReference>
<feature type="transmembrane region" description="Helical" evidence="1">
    <location>
        <begin position="78"/>
        <end position="96"/>
    </location>
</feature>
<feature type="transmembrane region" description="Helical" evidence="1">
    <location>
        <begin position="102"/>
        <end position="130"/>
    </location>
</feature>
<gene>
    <name evidence="2" type="ORF">ABJI51_10320</name>
</gene>
<dbReference type="Proteomes" id="UP001440984">
    <property type="component" value="Unassembled WGS sequence"/>
</dbReference>
<comment type="caution">
    <text evidence="2">The sequence shown here is derived from an EMBL/GenBank/DDBJ whole genome shotgun (WGS) entry which is preliminary data.</text>
</comment>
<protein>
    <recommendedName>
        <fullName evidence="4">Ceramidase</fullName>
    </recommendedName>
</protein>
<evidence type="ECO:0000313" key="3">
    <source>
        <dbReference type="Proteomes" id="UP001440984"/>
    </source>
</evidence>
<keyword evidence="3" id="KW-1185">Reference proteome</keyword>
<feature type="transmembrane region" description="Helical" evidence="1">
    <location>
        <begin position="137"/>
        <end position="154"/>
    </location>
</feature>
<evidence type="ECO:0008006" key="4">
    <source>
        <dbReference type="Google" id="ProtNLM"/>
    </source>
</evidence>
<reference evidence="2 3" key="1">
    <citation type="submission" date="2024-05" db="EMBL/GenBank/DDBJ databases">
        <authorList>
            <person name="Zhao H."/>
            <person name="Xu Y."/>
            <person name="Lin S."/>
            <person name="Spain J.C."/>
            <person name="Zhou N.-Y."/>
        </authorList>
    </citation>
    <scope>NUCLEOTIDE SEQUENCE [LARGE SCALE GENOMIC DNA]</scope>
    <source>
        <strain evidence="2 3">NEAU-NG30</strain>
    </source>
</reference>
<accession>A0ABV0LC09</accession>
<feature type="transmembrane region" description="Helical" evidence="1">
    <location>
        <begin position="20"/>
        <end position="40"/>
    </location>
</feature>
<keyword evidence="1" id="KW-0472">Membrane</keyword>
<name>A0ABV0LC09_9PSEU</name>
<evidence type="ECO:0000313" key="2">
    <source>
        <dbReference type="EMBL" id="MEQ0559464.1"/>
    </source>
</evidence>
<sequence length="193" mass="20781">MTDYVDRYCERVAPGLWGELFNSLSSLAFLIAAVLVWWLADGDRAGRLLAALIGLVFVASSAFHLLATRWAAVGDSMALLVFAAAYAGLVARRWAWVAVPAFLGLTVVVALLGGGLYLSVLLGLGVLAFVHRAYWTHYAVAGALFALALALRTIDRDACDLVPAGTHFLWHLLAGVVLYLVSRILLARRGERG</sequence>
<keyword evidence="1" id="KW-0812">Transmembrane</keyword>
<proteinExistence type="predicted"/>